<accession>A0A956RR71</accession>
<dbReference type="Proteomes" id="UP000697710">
    <property type="component" value="Unassembled WGS sequence"/>
</dbReference>
<reference evidence="2" key="1">
    <citation type="submission" date="2020-04" db="EMBL/GenBank/DDBJ databases">
        <authorList>
            <person name="Zhang T."/>
        </authorList>
    </citation>
    <scope>NUCLEOTIDE SEQUENCE</scope>
    <source>
        <strain evidence="2">HKST-UBA01</strain>
    </source>
</reference>
<dbReference type="InterPro" id="IPR026444">
    <property type="entry name" value="Secre_tail"/>
</dbReference>
<dbReference type="AlphaFoldDB" id="A0A956RR71"/>
<dbReference type="InterPro" id="IPR028994">
    <property type="entry name" value="Integrin_alpha_N"/>
</dbReference>
<feature type="non-terminal residue" evidence="2">
    <location>
        <position position="1"/>
    </location>
</feature>
<keyword evidence="1" id="KW-0732">Signal</keyword>
<dbReference type="InterPro" id="IPR013517">
    <property type="entry name" value="FG-GAP"/>
</dbReference>
<dbReference type="Pfam" id="PF13517">
    <property type="entry name" value="FG-GAP_3"/>
    <property type="match status" value="1"/>
</dbReference>
<dbReference type="EMBL" id="JAGQHR010000344">
    <property type="protein sequence ID" value="MCA9728294.1"/>
    <property type="molecule type" value="Genomic_DNA"/>
</dbReference>
<proteinExistence type="predicted"/>
<evidence type="ECO:0000256" key="1">
    <source>
        <dbReference type="ARBA" id="ARBA00022729"/>
    </source>
</evidence>
<evidence type="ECO:0000313" key="2">
    <source>
        <dbReference type="EMBL" id="MCA9728294.1"/>
    </source>
</evidence>
<dbReference type="SUPFAM" id="SSF69318">
    <property type="entry name" value="Integrin alpha N-terminal domain"/>
    <property type="match status" value="1"/>
</dbReference>
<gene>
    <name evidence="2" type="ORF">KC729_11465</name>
</gene>
<name>A0A956RR71_UNCEI</name>
<dbReference type="NCBIfam" id="TIGR04183">
    <property type="entry name" value="Por_Secre_tail"/>
    <property type="match status" value="1"/>
</dbReference>
<comment type="caution">
    <text evidence="2">The sequence shown here is derived from an EMBL/GenBank/DDBJ whole genome shotgun (WGS) entry which is preliminary data.</text>
</comment>
<protein>
    <submittedName>
        <fullName evidence="2">T9SS type A sorting domain-containing protein</fullName>
    </submittedName>
</protein>
<evidence type="ECO:0000313" key="3">
    <source>
        <dbReference type="Proteomes" id="UP000697710"/>
    </source>
</evidence>
<organism evidence="2 3">
    <name type="scientific">Eiseniibacteriota bacterium</name>
    <dbReference type="NCBI Taxonomy" id="2212470"/>
    <lineage>
        <taxon>Bacteria</taxon>
        <taxon>Candidatus Eiseniibacteriota</taxon>
    </lineage>
</organism>
<reference evidence="2" key="2">
    <citation type="journal article" date="2021" name="Microbiome">
        <title>Successional dynamics and alternative stable states in a saline activated sludge microbial community over 9 years.</title>
        <authorList>
            <person name="Wang Y."/>
            <person name="Ye J."/>
            <person name="Ju F."/>
            <person name="Liu L."/>
            <person name="Boyd J.A."/>
            <person name="Deng Y."/>
            <person name="Parks D.H."/>
            <person name="Jiang X."/>
            <person name="Yin X."/>
            <person name="Woodcroft B.J."/>
            <person name="Tyson G.W."/>
            <person name="Hugenholtz P."/>
            <person name="Polz M.F."/>
            <person name="Zhang T."/>
        </authorList>
    </citation>
    <scope>NUCLEOTIDE SEQUENCE</scope>
    <source>
        <strain evidence="2">HKST-UBA01</strain>
    </source>
</reference>
<sequence>GVVWRVDLVGWNAGFALPGGGINVIFSRPGVSVVEADGIRDIGTASAEFLGGPYDPFFLGGYDRLGPDTVPSSDTADRTRSGVTIAVLDSAAIDMRVSVSSTLQPPNWPFTVGIGDAADAFPWGFPGEEQILALDLGGGTTSMILPAYNGPSDFLVELVQDGGPVLAFAELADTLQQGLAGRSDFRGYPEGTDALVAAVVGGRLNIFDAGGNTRLIWPAIGDPQSGERAVTATPVVLEDRILVGCADGRIRSLRVAPGDPIDLDFAVGDGAVVALAAGRSRAGDPIAVFGATDRGALAAGTLGTDGAYHSTWSARSVANGAAIASGCAGLLAVPFEDGRLSLLVGWRSGTLEWHEPDGAIREGWPVDVGGTIAGSPLVADLDRDGELETLAADVDGMIRAFTQNGQVDFGFPLSIWSEDQVSRAPLRTGPRVLDIDGNGEADLVIHRPDGFLLALGPDLEARPGWPLAVGGLAFHGPEFAPAMGDEPPRLLCGNYDTTLRSGVVLELVSAWRAPGASGEGPGFFPTLALGPDRGRIYPQRWMPLPQAAPEGLSELQFYPNPIHGDLVHLRVVVDQSATVLLDAYDLSGQRVARTELTAQPGEQGNQLVWDVSSLASGLYHVRARVETGSWREERFERLAVVR</sequence>